<keyword evidence="5 10" id="KW-0812">Transmembrane</keyword>
<feature type="transmembrane region" description="Helical" evidence="10">
    <location>
        <begin position="335"/>
        <end position="352"/>
    </location>
</feature>
<evidence type="ECO:0000256" key="1">
    <source>
        <dbReference type="ARBA" id="ARBA00004651"/>
    </source>
</evidence>
<dbReference type="GO" id="GO:0006811">
    <property type="term" value="P:monoatomic ion transport"/>
    <property type="evidence" value="ECO:0007669"/>
    <property type="project" value="UniProtKB-KW"/>
</dbReference>
<dbReference type="AlphaFoldDB" id="A0A918CHX7"/>
<feature type="transmembrane region" description="Helical" evidence="10">
    <location>
        <begin position="115"/>
        <end position="135"/>
    </location>
</feature>
<evidence type="ECO:0000256" key="5">
    <source>
        <dbReference type="ARBA" id="ARBA00022692"/>
    </source>
</evidence>
<keyword evidence="7" id="KW-0406">Ion transport</keyword>
<keyword evidence="8 10" id="KW-0472">Membrane</keyword>
<feature type="transmembrane region" description="Helical" evidence="10">
    <location>
        <begin position="12"/>
        <end position="34"/>
    </location>
</feature>
<dbReference type="InterPro" id="IPR048279">
    <property type="entry name" value="MdtK-like"/>
</dbReference>
<feature type="transmembrane region" description="Helical" evidence="10">
    <location>
        <begin position="266"/>
        <end position="284"/>
    </location>
</feature>
<dbReference type="InterPro" id="IPR002528">
    <property type="entry name" value="MATE_fam"/>
</dbReference>
<comment type="caution">
    <text evidence="11">The sequence shown here is derived from an EMBL/GenBank/DDBJ whole genome shotgun (WGS) entry which is preliminary data.</text>
</comment>
<dbReference type="GO" id="GO:0042910">
    <property type="term" value="F:xenobiotic transmembrane transporter activity"/>
    <property type="evidence" value="ECO:0007669"/>
    <property type="project" value="InterPro"/>
</dbReference>
<evidence type="ECO:0000256" key="2">
    <source>
        <dbReference type="ARBA" id="ARBA00022448"/>
    </source>
</evidence>
<accession>A0A918CHX7</accession>
<dbReference type="Proteomes" id="UP000603865">
    <property type="component" value="Unassembled WGS sequence"/>
</dbReference>
<dbReference type="NCBIfam" id="TIGR00797">
    <property type="entry name" value="matE"/>
    <property type="match status" value="1"/>
</dbReference>
<evidence type="ECO:0000313" key="11">
    <source>
        <dbReference type="EMBL" id="GGR24804.1"/>
    </source>
</evidence>
<feature type="transmembrane region" description="Helical" evidence="10">
    <location>
        <begin position="147"/>
        <end position="167"/>
    </location>
</feature>
<keyword evidence="2" id="KW-0813">Transport</keyword>
<evidence type="ECO:0000256" key="7">
    <source>
        <dbReference type="ARBA" id="ARBA00023065"/>
    </source>
</evidence>
<reference evidence="11" key="2">
    <citation type="submission" date="2020-09" db="EMBL/GenBank/DDBJ databases">
        <authorList>
            <person name="Sun Q."/>
            <person name="Ohkuma M."/>
        </authorList>
    </citation>
    <scope>NUCLEOTIDE SEQUENCE</scope>
    <source>
        <strain evidence="11">JCM 31311</strain>
    </source>
</reference>
<dbReference type="PIRSF" id="PIRSF006603">
    <property type="entry name" value="DinF"/>
    <property type="match status" value="1"/>
</dbReference>
<evidence type="ECO:0000256" key="3">
    <source>
        <dbReference type="ARBA" id="ARBA00022449"/>
    </source>
</evidence>
<dbReference type="GO" id="GO:0015297">
    <property type="term" value="F:antiporter activity"/>
    <property type="evidence" value="ECO:0007669"/>
    <property type="project" value="UniProtKB-KW"/>
</dbReference>
<sequence>MPVSLEFTLMLVLNFVNQVVVGALGATAIAAVGFASSLTFIVVATLGALGTSVSILVSRAYGAGRRSDMNTSVSAALLLAAGLSGVLSVLLAIFAPHLLRSAGASAAVASLGSGYLRLTALSLLPTALGIVLSGVMRSLGHARSPMVATFITVILNTLLGYSLVFGIGPFPKLGVVGAGWATLITATLKVLILLAQVYGPRPLAAWATPQGAASWKAVLGPLFVFAVPLGLTELIWSGGTFLYNVVFQRLGDEALAAAQIVNTLEGVFVVGSIGLMSATTALVGRSLGQGDAPGAAVWVRRLLSVGVRTGAGFGLLFALSTLLLGLLFREVGQDVRQAAAVGIVINAVFQVVKVRNMIVGAGILPSGNDTRGVILGDVVGAFLVGLPLAVLLGLYTPLGVTGVFLARVIEESVKLGVFTWRARRLSWDALAAAQAA</sequence>
<name>A0A918CHX7_9DEIO</name>
<evidence type="ECO:0000313" key="12">
    <source>
        <dbReference type="Proteomes" id="UP000603865"/>
    </source>
</evidence>
<feature type="transmembrane region" description="Helical" evidence="10">
    <location>
        <begin position="373"/>
        <end position="395"/>
    </location>
</feature>
<evidence type="ECO:0000256" key="9">
    <source>
        <dbReference type="ARBA" id="ARBA00031636"/>
    </source>
</evidence>
<evidence type="ECO:0000256" key="10">
    <source>
        <dbReference type="SAM" id="Phobius"/>
    </source>
</evidence>
<evidence type="ECO:0000256" key="8">
    <source>
        <dbReference type="ARBA" id="ARBA00023136"/>
    </source>
</evidence>
<keyword evidence="6 10" id="KW-1133">Transmembrane helix</keyword>
<dbReference type="GO" id="GO:0005886">
    <property type="term" value="C:plasma membrane"/>
    <property type="evidence" value="ECO:0007669"/>
    <property type="project" value="UniProtKB-SubCell"/>
</dbReference>
<dbReference type="EMBL" id="BMQL01000034">
    <property type="protein sequence ID" value="GGR24804.1"/>
    <property type="molecule type" value="Genomic_DNA"/>
</dbReference>
<evidence type="ECO:0000256" key="6">
    <source>
        <dbReference type="ARBA" id="ARBA00022989"/>
    </source>
</evidence>
<proteinExistence type="predicted"/>
<feature type="transmembrane region" description="Helical" evidence="10">
    <location>
        <begin position="219"/>
        <end position="246"/>
    </location>
</feature>
<keyword evidence="12" id="KW-1185">Reference proteome</keyword>
<organism evidence="11 12">
    <name type="scientific">Deinococcus ruber</name>
    <dbReference type="NCBI Taxonomy" id="1848197"/>
    <lineage>
        <taxon>Bacteria</taxon>
        <taxon>Thermotogati</taxon>
        <taxon>Deinococcota</taxon>
        <taxon>Deinococci</taxon>
        <taxon>Deinococcales</taxon>
        <taxon>Deinococcaceae</taxon>
        <taxon>Deinococcus</taxon>
    </lineage>
</organism>
<dbReference type="Pfam" id="PF01554">
    <property type="entry name" value="MatE"/>
    <property type="match status" value="2"/>
</dbReference>
<feature type="transmembrane region" description="Helical" evidence="10">
    <location>
        <begin position="73"/>
        <end position="95"/>
    </location>
</feature>
<feature type="transmembrane region" description="Helical" evidence="10">
    <location>
        <begin position="40"/>
        <end position="61"/>
    </location>
</feature>
<protein>
    <recommendedName>
        <fullName evidence="9">Multidrug-efflux transporter</fullName>
    </recommendedName>
</protein>
<keyword evidence="4" id="KW-1003">Cell membrane</keyword>
<reference evidence="11" key="1">
    <citation type="journal article" date="2014" name="Int. J. Syst. Evol. Microbiol.">
        <title>Complete genome sequence of Corynebacterium casei LMG S-19264T (=DSM 44701T), isolated from a smear-ripened cheese.</title>
        <authorList>
            <consortium name="US DOE Joint Genome Institute (JGI-PGF)"/>
            <person name="Walter F."/>
            <person name="Albersmeier A."/>
            <person name="Kalinowski J."/>
            <person name="Ruckert C."/>
        </authorList>
    </citation>
    <scope>NUCLEOTIDE SEQUENCE</scope>
    <source>
        <strain evidence="11">JCM 31311</strain>
    </source>
</reference>
<evidence type="ECO:0000256" key="4">
    <source>
        <dbReference type="ARBA" id="ARBA00022475"/>
    </source>
</evidence>
<keyword evidence="3" id="KW-0050">Antiport</keyword>
<feature type="transmembrane region" description="Helical" evidence="10">
    <location>
        <begin position="305"/>
        <end position="329"/>
    </location>
</feature>
<dbReference type="InterPro" id="IPR050222">
    <property type="entry name" value="MATE_MdtK"/>
</dbReference>
<dbReference type="PANTHER" id="PTHR43298">
    <property type="entry name" value="MULTIDRUG RESISTANCE PROTEIN NORM-RELATED"/>
    <property type="match status" value="1"/>
</dbReference>
<feature type="transmembrane region" description="Helical" evidence="10">
    <location>
        <begin position="173"/>
        <end position="198"/>
    </location>
</feature>
<comment type="subcellular location">
    <subcellularLocation>
        <location evidence="1">Cell membrane</location>
        <topology evidence="1">Multi-pass membrane protein</topology>
    </subcellularLocation>
</comment>
<dbReference type="PANTHER" id="PTHR43298:SF2">
    <property type="entry name" value="FMN_FAD EXPORTER YEEO-RELATED"/>
    <property type="match status" value="1"/>
</dbReference>
<gene>
    <name evidence="11" type="ORF">GCM10008957_40570</name>
</gene>